<evidence type="ECO:0000313" key="2">
    <source>
        <dbReference type="Proteomes" id="UP000269945"/>
    </source>
</evidence>
<evidence type="ECO:0000313" key="1">
    <source>
        <dbReference type="EMBL" id="VCX39104.1"/>
    </source>
</evidence>
<comment type="caution">
    <text evidence="1">The sequence shown here is derived from an EMBL/GenBank/DDBJ whole genome shotgun (WGS) entry which is preliminary data.</text>
</comment>
<protein>
    <submittedName>
        <fullName evidence="1">Uncharacterized protein</fullName>
    </submittedName>
</protein>
<name>A0A9X9M860_GULGU</name>
<organism evidence="1 2">
    <name type="scientific">Gulo gulo</name>
    <name type="common">Wolverine</name>
    <name type="synonym">Gluton</name>
    <dbReference type="NCBI Taxonomy" id="48420"/>
    <lineage>
        <taxon>Eukaryota</taxon>
        <taxon>Metazoa</taxon>
        <taxon>Chordata</taxon>
        <taxon>Craniata</taxon>
        <taxon>Vertebrata</taxon>
        <taxon>Euteleostomi</taxon>
        <taxon>Mammalia</taxon>
        <taxon>Eutheria</taxon>
        <taxon>Laurasiatheria</taxon>
        <taxon>Carnivora</taxon>
        <taxon>Caniformia</taxon>
        <taxon>Musteloidea</taxon>
        <taxon>Mustelidae</taxon>
        <taxon>Guloninae</taxon>
        <taxon>Gulo</taxon>
    </lineage>
</organism>
<feature type="non-terminal residue" evidence="1">
    <location>
        <position position="41"/>
    </location>
</feature>
<dbReference type="Proteomes" id="UP000269945">
    <property type="component" value="Unassembled WGS sequence"/>
</dbReference>
<keyword evidence="2" id="KW-1185">Reference proteome</keyword>
<dbReference type="AlphaFoldDB" id="A0A9X9M860"/>
<proteinExistence type="predicted"/>
<dbReference type="EMBL" id="CYRY02044241">
    <property type="protein sequence ID" value="VCX39104.1"/>
    <property type="molecule type" value="Genomic_DNA"/>
</dbReference>
<accession>A0A9X9M860</accession>
<reference evidence="1 2" key="1">
    <citation type="submission" date="2018-10" db="EMBL/GenBank/DDBJ databases">
        <authorList>
            <person name="Ekblom R."/>
            <person name="Jareborg N."/>
        </authorList>
    </citation>
    <scope>NUCLEOTIDE SEQUENCE [LARGE SCALE GENOMIC DNA]</scope>
    <source>
        <tissue evidence="1">Muscle</tissue>
    </source>
</reference>
<sequence>FTSFPKRTEPWTQISGPSPLYQLLLKIKTNHLAFSCLIPFF</sequence>
<gene>
    <name evidence="1" type="ORF">BN2614_LOCUS8</name>
</gene>